<evidence type="ECO:0000313" key="1">
    <source>
        <dbReference type="EMBL" id="ORX09952.1"/>
    </source>
</evidence>
<organism evidence="1 2">
    <name type="scientific">Mycolicibacterium wolinskyi</name>
    <dbReference type="NCBI Taxonomy" id="59750"/>
    <lineage>
        <taxon>Bacteria</taxon>
        <taxon>Bacillati</taxon>
        <taxon>Actinomycetota</taxon>
        <taxon>Actinomycetes</taxon>
        <taxon>Mycobacteriales</taxon>
        <taxon>Mycobacteriaceae</taxon>
        <taxon>Mycolicibacterium</taxon>
    </lineage>
</organism>
<dbReference type="RefSeq" id="WP_085149157.1">
    <property type="nucleotide sequence ID" value="NZ_JACKUA010000028.1"/>
</dbReference>
<gene>
    <name evidence="1" type="ORF">AWC31_07075</name>
</gene>
<sequence>MSDLYAHYYVRAHGDLPSGEVYVKVYDFTTDDRARVLSGARLTPADDLGADDCLFEFLALVRDEDLHPAVQVQNHVQFCWPT</sequence>
<protein>
    <submittedName>
        <fullName evidence="1">Uncharacterized protein</fullName>
    </submittedName>
</protein>
<proteinExistence type="predicted"/>
<reference evidence="1 2" key="1">
    <citation type="submission" date="2016-01" db="EMBL/GenBank/DDBJ databases">
        <title>The new phylogeny of the genus Mycobacterium.</title>
        <authorList>
            <person name="Tarcisio F."/>
            <person name="Conor M."/>
            <person name="Antonella G."/>
            <person name="Elisabetta G."/>
            <person name="Giulia F.S."/>
            <person name="Sara T."/>
            <person name="Anna F."/>
            <person name="Clotilde B."/>
            <person name="Roberto B."/>
            <person name="Veronica D.S."/>
            <person name="Fabio R."/>
            <person name="Monica P."/>
            <person name="Olivier J."/>
            <person name="Enrico T."/>
            <person name="Nicola S."/>
        </authorList>
    </citation>
    <scope>NUCLEOTIDE SEQUENCE [LARGE SCALE GENOMIC DNA]</scope>
    <source>
        <strain evidence="1 2">ATCC 700010</strain>
    </source>
</reference>
<comment type="caution">
    <text evidence="1">The sequence shown here is derived from an EMBL/GenBank/DDBJ whole genome shotgun (WGS) entry which is preliminary data.</text>
</comment>
<dbReference type="AlphaFoldDB" id="A0A1X2EUU3"/>
<dbReference type="EMBL" id="LQQA01000033">
    <property type="protein sequence ID" value="ORX09952.1"/>
    <property type="molecule type" value="Genomic_DNA"/>
</dbReference>
<name>A0A1X2EUU3_9MYCO</name>
<evidence type="ECO:0000313" key="2">
    <source>
        <dbReference type="Proteomes" id="UP000193964"/>
    </source>
</evidence>
<dbReference type="Proteomes" id="UP000193964">
    <property type="component" value="Unassembled WGS sequence"/>
</dbReference>
<accession>A0A1X2EUU3</accession>